<accession>A0A4Q2RVU0</accession>
<sequence>MKRTSLSLAGGLATALLLASAPTAHAAVSAKDAPSKGDIVKAFPELADGQFTTEKTKAISVPGKECGVPSTEKAKSGTSTTGVSAAGFPVVVAGAAEVKNDAKAKSYLKAYKAYVKKCATFTEPTTGATITASLGTSFKLGDESLTVVQETTFSGITSYSTSVLIRDGKRIASIAAIDDAAISTSSVKKLAKVAAKKLK</sequence>
<feature type="chain" id="PRO_5020376761" description="Sensor domain-containing protein" evidence="1">
    <location>
        <begin position="27"/>
        <end position="199"/>
    </location>
</feature>
<feature type="signal peptide" evidence="1">
    <location>
        <begin position="1"/>
        <end position="26"/>
    </location>
</feature>
<name>A0A4Q2RVU0_9ACTN</name>
<gene>
    <name evidence="2" type="ORF">EUA93_00910</name>
</gene>
<dbReference type="AlphaFoldDB" id="A0A4Q2RVU0"/>
<keyword evidence="3" id="KW-1185">Reference proteome</keyword>
<dbReference type="Proteomes" id="UP000294071">
    <property type="component" value="Unassembled WGS sequence"/>
</dbReference>
<keyword evidence="1" id="KW-0732">Signal</keyword>
<evidence type="ECO:0000313" key="2">
    <source>
        <dbReference type="EMBL" id="RYB93038.1"/>
    </source>
</evidence>
<protein>
    <recommendedName>
        <fullName evidence="4">Sensor domain-containing protein</fullName>
    </recommendedName>
</protein>
<dbReference type="RefSeq" id="WP_129397949.1">
    <property type="nucleotide sequence ID" value="NZ_SDWT01000001.1"/>
</dbReference>
<reference evidence="2 3" key="1">
    <citation type="submission" date="2019-01" db="EMBL/GenBank/DDBJ databases">
        <title>Novel species of Nocardioides.</title>
        <authorList>
            <person name="Liu Q."/>
            <person name="Xin Y.-H."/>
        </authorList>
    </citation>
    <scope>NUCLEOTIDE SEQUENCE [LARGE SCALE GENOMIC DNA]</scope>
    <source>
        <strain evidence="2 3">CGMCC 4.6882</strain>
    </source>
</reference>
<dbReference type="OrthoDB" id="3789882at2"/>
<comment type="caution">
    <text evidence="2">The sequence shown here is derived from an EMBL/GenBank/DDBJ whole genome shotgun (WGS) entry which is preliminary data.</text>
</comment>
<evidence type="ECO:0000256" key="1">
    <source>
        <dbReference type="SAM" id="SignalP"/>
    </source>
</evidence>
<evidence type="ECO:0008006" key="4">
    <source>
        <dbReference type="Google" id="ProtNLM"/>
    </source>
</evidence>
<evidence type="ECO:0000313" key="3">
    <source>
        <dbReference type="Proteomes" id="UP000294071"/>
    </source>
</evidence>
<organism evidence="2 3">
    <name type="scientific">Nocardioides oleivorans</name>
    <dbReference type="NCBI Taxonomy" id="273676"/>
    <lineage>
        <taxon>Bacteria</taxon>
        <taxon>Bacillati</taxon>
        <taxon>Actinomycetota</taxon>
        <taxon>Actinomycetes</taxon>
        <taxon>Propionibacteriales</taxon>
        <taxon>Nocardioidaceae</taxon>
        <taxon>Nocardioides</taxon>
    </lineage>
</organism>
<proteinExistence type="predicted"/>
<dbReference type="EMBL" id="SDWT01000001">
    <property type="protein sequence ID" value="RYB93038.1"/>
    <property type="molecule type" value="Genomic_DNA"/>
</dbReference>